<keyword evidence="5 11" id="KW-0863">Zinc-finger</keyword>
<dbReference type="InterPro" id="IPR013087">
    <property type="entry name" value="Znf_C2H2_type"/>
</dbReference>
<feature type="region of interest" description="Disordered" evidence="12">
    <location>
        <begin position="780"/>
        <end position="802"/>
    </location>
</feature>
<accession>A0A0A1XGE2</accession>
<evidence type="ECO:0000256" key="11">
    <source>
        <dbReference type="PROSITE-ProRule" id="PRU00042"/>
    </source>
</evidence>
<gene>
    <name evidence="17" type="primary">Kr-h1_3</name>
    <name evidence="14" type="synonym">Kr-h1_2</name>
    <name evidence="16" type="synonym">Kr-h1_5</name>
    <name evidence="15" type="synonym">Kr-h1_6</name>
    <name evidence="14" type="ORF">g.41752</name>
    <name evidence="17" type="ORF">g.41756</name>
    <name evidence="16" type="ORF">g.41763</name>
    <name evidence="15" type="ORF">g.41766</name>
</gene>
<feature type="compositionally biased region" description="Polar residues" evidence="12">
    <location>
        <begin position="487"/>
        <end position="496"/>
    </location>
</feature>
<evidence type="ECO:0000256" key="5">
    <source>
        <dbReference type="ARBA" id="ARBA00022771"/>
    </source>
</evidence>
<dbReference type="EMBL" id="GBXI01017187">
    <property type="protein sequence ID" value="JAC97104.1"/>
    <property type="molecule type" value="Transcribed_RNA"/>
</dbReference>
<dbReference type="OrthoDB" id="6591996at2759"/>
<dbReference type="SUPFAM" id="SSF57667">
    <property type="entry name" value="beta-beta-alpha zinc fingers"/>
    <property type="match status" value="4"/>
</dbReference>
<feature type="domain" description="C2H2-type" evidence="13">
    <location>
        <begin position="355"/>
        <end position="382"/>
    </location>
</feature>
<feature type="domain" description="C2H2-type" evidence="13">
    <location>
        <begin position="297"/>
        <end position="324"/>
    </location>
</feature>
<reference evidence="17" key="2">
    <citation type="journal article" date="2015" name="Gigascience">
        <title>Reconstructing a comprehensive transcriptome assembly of a white-pupal translocated strain of the pest fruit fly Bactrocera cucurbitae.</title>
        <authorList>
            <person name="Sim S.B."/>
            <person name="Calla B."/>
            <person name="Hall B."/>
            <person name="DeRego T."/>
            <person name="Geib S.M."/>
        </authorList>
    </citation>
    <scope>NUCLEOTIDE SEQUENCE</scope>
</reference>
<dbReference type="GO" id="GO:0031519">
    <property type="term" value="C:PcG protein complex"/>
    <property type="evidence" value="ECO:0007669"/>
    <property type="project" value="TreeGrafter"/>
</dbReference>
<feature type="compositionally biased region" description="Basic residues" evidence="12">
    <location>
        <begin position="473"/>
        <end position="482"/>
    </location>
</feature>
<dbReference type="FunFam" id="3.30.160.60:FF:001855">
    <property type="entry name" value="Uncharacterized protein, isoform B"/>
    <property type="match status" value="1"/>
</dbReference>
<name>A0A0A1XGE2_ZEUCU</name>
<evidence type="ECO:0000256" key="10">
    <source>
        <dbReference type="ARBA" id="ARBA00023242"/>
    </source>
</evidence>
<dbReference type="GeneID" id="105219422"/>
<evidence type="ECO:0000259" key="13">
    <source>
        <dbReference type="PROSITE" id="PS50157"/>
    </source>
</evidence>
<evidence type="ECO:0000256" key="1">
    <source>
        <dbReference type="ARBA" id="ARBA00004123"/>
    </source>
</evidence>
<evidence type="ECO:0000313" key="14">
    <source>
        <dbReference type="EMBL" id="JAC97104.1"/>
    </source>
</evidence>
<comment type="subcellular location">
    <subcellularLocation>
        <location evidence="1">Nucleus</location>
    </subcellularLocation>
</comment>
<feature type="domain" description="C2H2-type" evidence="13">
    <location>
        <begin position="147"/>
        <end position="174"/>
    </location>
</feature>
<protein>
    <submittedName>
        <fullName evidence="17">Krueppel homologous protein 1</fullName>
    </submittedName>
</protein>
<dbReference type="PANTHER" id="PTHR14003">
    <property type="entry name" value="TRANSCRIPTIONAL REPRESSOR PROTEIN YY"/>
    <property type="match status" value="1"/>
</dbReference>
<keyword evidence="3" id="KW-0479">Metal-binding</keyword>
<dbReference type="FunFam" id="3.30.160.60:FF:000618">
    <property type="entry name" value="zinc finger protein 341 isoform X1"/>
    <property type="match status" value="1"/>
</dbReference>
<evidence type="ECO:0000256" key="7">
    <source>
        <dbReference type="ARBA" id="ARBA00023015"/>
    </source>
</evidence>
<keyword evidence="4" id="KW-0677">Repeat</keyword>
<feature type="domain" description="C2H2-type" evidence="13">
    <location>
        <begin position="213"/>
        <end position="240"/>
    </location>
</feature>
<dbReference type="GO" id="GO:0000785">
    <property type="term" value="C:chromatin"/>
    <property type="evidence" value="ECO:0007669"/>
    <property type="project" value="TreeGrafter"/>
</dbReference>
<dbReference type="PROSITE" id="PS00028">
    <property type="entry name" value="ZINC_FINGER_C2H2_1"/>
    <property type="match status" value="8"/>
</dbReference>
<evidence type="ECO:0000313" key="15">
    <source>
        <dbReference type="EMBL" id="JAC98247.1"/>
    </source>
</evidence>
<dbReference type="FunFam" id="3.30.160.60:FF:001480">
    <property type="entry name" value="Si:cabz01071911.3"/>
    <property type="match status" value="1"/>
</dbReference>
<dbReference type="CTD" id="33861"/>
<feature type="compositionally biased region" description="Low complexity" evidence="12">
    <location>
        <begin position="783"/>
        <end position="802"/>
    </location>
</feature>
<keyword evidence="7" id="KW-0805">Transcription regulation</keyword>
<proteinExistence type="inferred from homology"/>
<dbReference type="AlphaFoldDB" id="A0A0A1XGE2"/>
<feature type="region of interest" description="Disordered" evidence="12">
    <location>
        <begin position="430"/>
        <end position="549"/>
    </location>
</feature>
<dbReference type="Pfam" id="PF00096">
    <property type="entry name" value="zf-C2H2"/>
    <property type="match status" value="6"/>
</dbReference>
<evidence type="ECO:0000256" key="4">
    <source>
        <dbReference type="ARBA" id="ARBA00022737"/>
    </source>
</evidence>
<evidence type="ECO:0000256" key="8">
    <source>
        <dbReference type="ARBA" id="ARBA00023125"/>
    </source>
</evidence>
<dbReference type="EMBL" id="GBXI01005568">
    <property type="protein sequence ID" value="JAD08724.1"/>
    <property type="molecule type" value="Transcribed_RNA"/>
</dbReference>
<dbReference type="FunFam" id="3.30.160.60:FF:000064">
    <property type="entry name" value="Early growth response protein 3"/>
    <property type="match status" value="1"/>
</dbReference>
<keyword evidence="9" id="KW-0804">Transcription</keyword>
<keyword evidence="6" id="KW-0862">Zinc</keyword>
<keyword evidence="8" id="KW-0238">DNA-binding</keyword>
<dbReference type="GO" id="GO:0008270">
    <property type="term" value="F:zinc ion binding"/>
    <property type="evidence" value="ECO:0007669"/>
    <property type="project" value="UniProtKB-KW"/>
</dbReference>
<evidence type="ECO:0000256" key="12">
    <source>
        <dbReference type="SAM" id="MobiDB-lite"/>
    </source>
</evidence>
<evidence type="ECO:0000256" key="6">
    <source>
        <dbReference type="ARBA" id="ARBA00022833"/>
    </source>
</evidence>
<comment type="similarity">
    <text evidence="2">Belongs to the krueppel C2H2-type zinc-finger protein family.</text>
</comment>
<dbReference type="EMBL" id="GBXI01016044">
    <property type="protein sequence ID" value="JAC98247.1"/>
    <property type="molecule type" value="Transcribed_RNA"/>
</dbReference>
<dbReference type="GO" id="GO:0000981">
    <property type="term" value="F:DNA-binding transcription factor activity, RNA polymerase II-specific"/>
    <property type="evidence" value="ECO:0007669"/>
    <property type="project" value="TreeGrafter"/>
</dbReference>
<dbReference type="PANTHER" id="PTHR14003:SF23">
    <property type="entry name" value="ZINC FINGER PROTEIN 143"/>
    <property type="match status" value="1"/>
</dbReference>
<dbReference type="EMBL" id="GBXI01003838">
    <property type="protein sequence ID" value="JAD10454.1"/>
    <property type="molecule type" value="Transcribed_RNA"/>
</dbReference>
<dbReference type="SMART" id="SM00355">
    <property type="entry name" value="ZnF_C2H2"/>
    <property type="match status" value="8"/>
</dbReference>
<evidence type="ECO:0000313" key="17">
    <source>
        <dbReference type="EMBL" id="JAD10454.1"/>
    </source>
</evidence>
<dbReference type="PROSITE" id="PS50157">
    <property type="entry name" value="ZINC_FINGER_C2H2_2"/>
    <property type="match status" value="8"/>
</dbReference>
<evidence type="ECO:0000256" key="9">
    <source>
        <dbReference type="ARBA" id="ARBA00023163"/>
    </source>
</evidence>
<dbReference type="FunFam" id="3.30.160.60:FF:000624">
    <property type="entry name" value="zinc finger protein 697"/>
    <property type="match status" value="1"/>
</dbReference>
<evidence type="ECO:0000313" key="16">
    <source>
        <dbReference type="EMBL" id="JAD08724.1"/>
    </source>
</evidence>
<feature type="domain" description="C2H2-type" evidence="13">
    <location>
        <begin position="325"/>
        <end position="354"/>
    </location>
</feature>
<dbReference type="Gene3D" id="3.30.160.60">
    <property type="entry name" value="Classic Zinc Finger"/>
    <property type="match status" value="6"/>
</dbReference>
<reference evidence="17" key="1">
    <citation type="submission" date="2014-11" db="EMBL/GenBank/DDBJ databases">
        <authorList>
            <person name="Geib S."/>
        </authorList>
    </citation>
    <scope>NUCLEOTIDE SEQUENCE</scope>
</reference>
<feature type="domain" description="C2H2-type" evidence="13">
    <location>
        <begin position="269"/>
        <end position="296"/>
    </location>
</feature>
<organism evidence="17">
    <name type="scientific">Zeugodacus cucurbitae</name>
    <name type="common">Melon fruit fly</name>
    <name type="synonym">Bactrocera cucurbitae</name>
    <dbReference type="NCBI Taxonomy" id="28588"/>
    <lineage>
        <taxon>Eukaryota</taxon>
        <taxon>Metazoa</taxon>
        <taxon>Ecdysozoa</taxon>
        <taxon>Arthropoda</taxon>
        <taxon>Hexapoda</taxon>
        <taxon>Insecta</taxon>
        <taxon>Pterygota</taxon>
        <taxon>Neoptera</taxon>
        <taxon>Endopterygota</taxon>
        <taxon>Diptera</taxon>
        <taxon>Brachycera</taxon>
        <taxon>Muscomorpha</taxon>
        <taxon>Tephritoidea</taxon>
        <taxon>Tephritidae</taxon>
        <taxon>Zeugodacus</taxon>
        <taxon>Zeugodacus</taxon>
    </lineage>
</organism>
<evidence type="ECO:0000256" key="3">
    <source>
        <dbReference type="ARBA" id="ARBA00022723"/>
    </source>
</evidence>
<feature type="compositionally biased region" description="Low complexity" evidence="12">
    <location>
        <begin position="430"/>
        <end position="465"/>
    </location>
</feature>
<dbReference type="GO" id="GO:0005667">
    <property type="term" value="C:transcription regulator complex"/>
    <property type="evidence" value="ECO:0007669"/>
    <property type="project" value="TreeGrafter"/>
</dbReference>
<dbReference type="GO" id="GO:0000978">
    <property type="term" value="F:RNA polymerase II cis-regulatory region sequence-specific DNA binding"/>
    <property type="evidence" value="ECO:0007669"/>
    <property type="project" value="TreeGrafter"/>
</dbReference>
<dbReference type="InterPro" id="IPR036236">
    <property type="entry name" value="Znf_C2H2_sf"/>
</dbReference>
<evidence type="ECO:0000256" key="2">
    <source>
        <dbReference type="ARBA" id="ARBA00006991"/>
    </source>
</evidence>
<keyword evidence="10" id="KW-0539">Nucleus</keyword>
<feature type="domain" description="C2H2-type" evidence="13">
    <location>
        <begin position="241"/>
        <end position="268"/>
    </location>
</feature>
<feature type="domain" description="C2H2-type" evidence="13">
    <location>
        <begin position="383"/>
        <end position="410"/>
    </location>
</feature>
<feature type="compositionally biased region" description="Low complexity" evidence="12">
    <location>
        <begin position="497"/>
        <end position="520"/>
    </location>
</feature>
<sequence>MVYYQSTPLVIKTEKPNQAQFCTPLQTTAALIANTTTNLEAHQLQQGTPLLYSNNSNVTIMQQQRQQQQPASTSLPHTSIIPINVTPMTASNISLPANIKAEPNIGVYGAALAATTINDTASALPLTGGSAGTVTINRKPTVNKPKFKCEQCGMTFGSKSAHTSHTKSHAKSTEAVGAAAAGSTIQAEINEVNIPAGIPKTPNLTGVAGADPYQCNVCQKTFAVPARLIRHYRTHTGERPFKCEFCHKLFSVKENLQVHRRIHTKERPYKCDVCERAFEHSGKLHRHMRIHTGERPHKCSVCEKTFIQSGQLVIHMRTHTGEKPYKCPVEGCGKGFTCSKQLKVHSRTHTGEKPYHCDICYRDFGYNHVLKLHRVQHYGSKCYKCTICDMTFKNKKEMEAHIKGHAKDLPDTEDGVAAAAVVVSCADQTSNSATSSSSGEASSAPASPSSTPASPSTKPSPSTAALAGEAPVKTRKTKRSRTKPTTNEPTANMSNQTSPSSPRSTSSPSSSLASTSRLSAGTPESMPTSPHALETDQHSRDSGVASGSNNRQLSLSLAAMNSTDINAQDNFTYIIEELPTDLSKQHTQPELPRAANAKFYQNNQLQNSLNYHQQTVPTNYDYQQLQQPHVDLEHSELEPPTINPLLLEAASIVRRRDMLDSPHADEVTFSGISFRQTRHIEHQSHGYQYREQTNEPIFDIERSTIMPSAMPTSSFATQHISISHDLSQYDGTREADELIEHYKRGELGRHGMHKGYAPVPKYESSLLNKEIVRQVEAAIAPLRSSTESPERSSSPESDSMMMADRDVMTLPLRKRKLYMHEGSPIEATSLSVSTREMEKTLGHIGLATSSGATNHVAIDTLANASHETGAKVMRLSSVIQFAKAS</sequence>